<reference evidence="1 2" key="1">
    <citation type="journal article" date="2024" name="Plant Biotechnol. J.">
        <title>Genome and CRISPR/Cas9 system of a widespread forest tree (Populus alba) in the world.</title>
        <authorList>
            <person name="Liu Y.J."/>
            <person name="Jiang P.F."/>
            <person name="Han X.M."/>
            <person name="Li X.Y."/>
            <person name="Wang H.M."/>
            <person name="Wang Y.J."/>
            <person name="Wang X.X."/>
            <person name="Zeng Q.Y."/>
        </authorList>
    </citation>
    <scope>NUCLEOTIDE SEQUENCE [LARGE SCALE GENOMIC DNA]</scope>
    <source>
        <strain evidence="2">cv. PAL-ZL1</strain>
    </source>
</reference>
<dbReference type="Proteomes" id="UP000309997">
    <property type="component" value="Unassembled WGS sequence"/>
</dbReference>
<evidence type="ECO:0000313" key="2">
    <source>
        <dbReference type="Proteomes" id="UP000309997"/>
    </source>
</evidence>
<sequence>MLLIMLQAICFVFIRPLSKSTYRKINRQLAELLWLELVWIFDWWAGVQIKVFTDPETFRLMGKEHALVMCNHRSDIDWLVGWVLAQRSGCLGSALAVMKKSSKFLPVIGWSMWFSEYLFLERNWAMDENTLKSGLQRLKDFPRPFWLALFVEGTRFTQAKLLAAQEYAASQGLPIPRNVLIPRTKGFVSAVSNMRSFAPAIYDITLAIPKSSPPPTILNLFKGKSSVVHVHIKRHLMKELPETDDGVAQWCKDIFVAKDALLDKHMADDTFSAQELQDNGRSKKSLVVVTSWACLLIFGALKFLQWSSLLSSWRGIAFTVSGLAVVTVLMHILIRSSQSERSTPAKVAPAKTKNEGKPSETGDDKQH</sequence>
<comment type="caution">
    <text evidence="1">The sequence shown here is derived from an EMBL/GenBank/DDBJ whole genome shotgun (WGS) entry which is preliminary data.</text>
</comment>
<gene>
    <name evidence="1" type="ORF">D5086_029053</name>
</gene>
<keyword evidence="2" id="KW-1185">Reference proteome</keyword>
<proteinExistence type="predicted"/>
<dbReference type="EMBL" id="RCHU02000016">
    <property type="protein sequence ID" value="KAL3569163.1"/>
    <property type="molecule type" value="Genomic_DNA"/>
</dbReference>
<evidence type="ECO:0000313" key="1">
    <source>
        <dbReference type="EMBL" id="KAL3569163.1"/>
    </source>
</evidence>
<organism evidence="1 2">
    <name type="scientific">Populus alba</name>
    <name type="common">White poplar</name>
    <dbReference type="NCBI Taxonomy" id="43335"/>
    <lineage>
        <taxon>Eukaryota</taxon>
        <taxon>Viridiplantae</taxon>
        <taxon>Streptophyta</taxon>
        <taxon>Embryophyta</taxon>
        <taxon>Tracheophyta</taxon>
        <taxon>Spermatophyta</taxon>
        <taxon>Magnoliopsida</taxon>
        <taxon>eudicotyledons</taxon>
        <taxon>Gunneridae</taxon>
        <taxon>Pentapetalae</taxon>
        <taxon>rosids</taxon>
        <taxon>fabids</taxon>
        <taxon>Malpighiales</taxon>
        <taxon>Salicaceae</taxon>
        <taxon>Saliceae</taxon>
        <taxon>Populus</taxon>
    </lineage>
</organism>
<protein>
    <submittedName>
        <fullName evidence="1">Uncharacterized protein</fullName>
    </submittedName>
</protein>
<accession>A0ACC4ATR7</accession>
<name>A0ACC4ATR7_POPAL</name>